<keyword evidence="1" id="KW-0472">Membrane</keyword>
<keyword evidence="1" id="KW-1133">Transmembrane helix</keyword>
<accession>A0ABY2FUI6</accession>
<dbReference type="SUPFAM" id="SSF49464">
    <property type="entry name" value="Carboxypeptidase regulatory domain-like"/>
    <property type="match status" value="1"/>
</dbReference>
<dbReference type="EMBL" id="SOQW01000002">
    <property type="protein sequence ID" value="TDX92640.1"/>
    <property type="molecule type" value="Genomic_DNA"/>
</dbReference>
<evidence type="ECO:0000313" key="2">
    <source>
        <dbReference type="EMBL" id="TDX92640.1"/>
    </source>
</evidence>
<dbReference type="Proteomes" id="UP000295709">
    <property type="component" value="Unassembled WGS sequence"/>
</dbReference>
<reference evidence="2 3" key="1">
    <citation type="submission" date="2019-03" db="EMBL/GenBank/DDBJ databases">
        <title>Genomic Encyclopedia of Archaeal and Bacterial Type Strains, Phase II (KMG-II): from individual species to whole genera.</title>
        <authorList>
            <person name="Goeker M."/>
        </authorList>
    </citation>
    <scope>NUCLEOTIDE SEQUENCE [LARGE SCALE GENOMIC DNA]</scope>
    <source>
        <strain evidence="2 3">DSM 15235</strain>
    </source>
</reference>
<evidence type="ECO:0000256" key="1">
    <source>
        <dbReference type="SAM" id="Phobius"/>
    </source>
</evidence>
<evidence type="ECO:0008006" key="4">
    <source>
        <dbReference type="Google" id="ProtNLM"/>
    </source>
</evidence>
<protein>
    <recommendedName>
        <fullName evidence="4">Carboxypeptidase regulatory-like domain-containing protein</fullName>
    </recommendedName>
</protein>
<feature type="transmembrane region" description="Helical" evidence="1">
    <location>
        <begin position="9"/>
        <end position="27"/>
    </location>
</feature>
<dbReference type="InterPro" id="IPR008969">
    <property type="entry name" value="CarboxyPept-like_regulatory"/>
</dbReference>
<proteinExistence type="predicted"/>
<organism evidence="2 3">
    <name type="scientific">Chryseobacterium daecheongense</name>
    <dbReference type="NCBI Taxonomy" id="192389"/>
    <lineage>
        <taxon>Bacteria</taxon>
        <taxon>Pseudomonadati</taxon>
        <taxon>Bacteroidota</taxon>
        <taxon>Flavobacteriia</taxon>
        <taxon>Flavobacteriales</taxon>
        <taxon>Weeksellaceae</taxon>
        <taxon>Chryseobacterium group</taxon>
        <taxon>Chryseobacterium</taxon>
    </lineage>
</organism>
<gene>
    <name evidence="2" type="ORF">BCF50_1577</name>
</gene>
<keyword evidence="1" id="KW-0812">Transmembrane</keyword>
<evidence type="ECO:0000313" key="3">
    <source>
        <dbReference type="Proteomes" id="UP000295709"/>
    </source>
</evidence>
<keyword evidence="3" id="KW-1185">Reference proteome</keyword>
<name>A0ABY2FUI6_9FLAO</name>
<comment type="caution">
    <text evidence="2">The sequence shown here is derived from an EMBL/GenBank/DDBJ whole genome shotgun (WGS) entry which is preliminary data.</text>
</comment>
<sequence>MKRIIIKTIIIIFIIITLIITYFFMFYRSNQDVENVKVEGHVFDSNNSLPLNNVKVTIINERYKSDNGHINYDEYLGNDKIELITNDQGYYNTILRKSAYVYVILQKEGYKTYEEKGKYAKKLIVFKTYMNVK</sequence>
<dbReference type="Gene3D" id="2.60.40.1120">
    <property type="entry name" value="Carboxypeptidase-like, regulatory domain"/>
    <property type="match status" value="1"/>
</dbReference>